<evidence type="ECO:0000313" key="4">
    <source>
        <dbReference type="Proteomes" id="UP000663828"/>
    </source>
</evidence>
<keyword evidence="1" id="KW-0732">Signal</keyword>
<protein>
    <submittedName>
        <fullName evidence="3">Uncharacterized protein</fullName>
    </submittedName>
</protein>
<sequence>MQFANSVLLILVCIGVLCVSNADGEICSCSCCVGAGCKMVEKPALSIPSCANDACDTKCKQTYPADCGSPQSQSMAICVSGASIVFSRYTIFTAFILAMTAMKGLRF</sequence>
<keyword evidence="4" id="KW-1185">Reference proteome</keyword>
<organism evidence="3 5">
    <name type="scientific">Adineta ricciae</name>
    <name type="common">Rotifer</name>
    <dbReference type="NCBI Taxonomy" id="249248"/>
    <lineage>
        <taxon>Eukaryota</taxon>
        <taxon>Metazoa</taxon>
        <taxon>Spiralia</taxon>
        <taxon>Gnathifera</taxon>
        <taxon>Rotifera</taxon>
        <taxon>Eurotatoria</taxon>
        <taxon>Bdelloidea</taxon>
        <taxon>Adinetida</taxon>
        <taxon>Adinetidae</taxon>
        <taxon>Adineta</taxon>
    </lineage>
</organism>
<dbReference type="EMBL" id="CAJNOJ010000227">
    <property type="protein sequence ID" value="CAF1312989.1"/>
    <property type="molecule type" value="Genomic_DNA"/>
</dbReference>
<feature type="chain" id="PRO_5036227284" evidence="1">
    <location>
        <begin position="25"/>
        <end position="107"/>
    </location>
</feature>
<dbReference type="AlphaFoldDB" id="A0A815EC98"/>
<accession>A0A815EC98</accession>
<evidence type="ECO:0000256" key="1">
    <source>
        <dbReference type="SAM" id="SignalP"/>
    </source>
</evidence>
<comment type="caution">
    <text evidence="3">The sequence shown here is derived from an EMBL/GenBank/DDBJ whole genome shotgun (WGS) entry which is preliminary data.</text>
</comment>
<reference evidence="3" key="1">
    <citation type="submission" date="2021-02" db="EMBL/GenBank/DDBJ databases">
        <authorList>
            <person name="Nowell W R."/>
        </authorList>
    </citation>
    <scope>NUCLEOTIDE SEQUENCE</scope>
</reference>
<gene>
    <name evidence="3" type="ORF">EDS130_LOCUS31248</name>
    <name evidence="2" type="ORF">XAT740_LOCUS22180</name>
</gene>
<dbReference type="Proteomes" id="UP000663828">
    <property type="component" value="Unassembled WGS sequence"/>
</dbReference>
<dbReference type="Proteomes" id="UP000663852">
    <property type="component" value="Unassembled WGS sequence"/>
</dbReference>
<dbReference type="OrthoDB" id="10055997at2759"/>
<evidence type="ECO:0000313" key="2">
    <source>
        <dbReference type="EMBL" id="CAF1173743.1"/>
    </source>
</evidence>
<name>A0A815EC98_ADIRI</name>
<evidence type="ECO:0000313" key="5">
    <source>
        <dbReference type="Proteomes" id="UP000663852"/>
    </source>
</evidence>
<evidence type="ECO:0000313" key="3">
    <source>
        <dbReference type="EMBL" id="CAF1312989.1"/>
    </source>
</evidence>
<feature type="signal peptide" evidence="1">
    <location>
        <begin position="1"/>
        <end position="24"/>
    </location>
</feature>
<dbReference type="EMBL" id="CAJNOR010001621">
    <property type="protein sequence ID" value="CAF1173743.1"/>
    <property type="molecule type" value="Genomic_DNA"/>
</dbReference>
<proteinExistence type="predicted"/>